<dbReference type="Pfam" id="PF14054">
    <property type="entry name" value="DUF4249"/>
    <property type="match status" value="1"/>
</dbReference>
<proteinExistence type="predicted"/>
<dbReference type="RefSeq" id="WP_168552671.1">
    <property type="nucleotide sequence ID" value="NZ_JAAWWL010000002.1"/>
</dbReference>
<evidence type="ECO:0000313" key="3">
    <source>
        <dbReference type="Proteomes" id="UP000718451"/>
    </source>
</evidence>
<sequence>MKKNRYIKLFWFLGVLVSISSCVEELDIENVANENGGMLVVEATFTDNLETQQVFLTRSVARLDIETDTTYFRFRPLGLGLQDSVEYEENARVVLIGSDGNNFDFFEEQQGVYSSTQSFALQQGVEYRLQISTSSNIDYESDAISLPATSRLANLYAERITTDLGEEGIQIFADSEPIGSGSPNYRYTYDETYKIVAPFWREEDYVLTNYDPCALPVPTYDLEILPREVQNQICYSTVKSNTVIQSEVQTSGNSVQRFPVRFIPKDNYVTAHRYSILVRQLVQNSASFDFYNALKEFSENDNLFSQVQPGPLAANVTRSDGTQETVLGYVDASTVSEQRIYIEFNDFFPGEPLPDYPFPCTLESAPESHVSYCFTGLNANSCPPSVIERVNDGLINYVGENIDNIGVCPGIDVFVARVCGDCTLIGQNTPPDFWEE</sequence>
<feature type="chain" id="PRO_5046325238" evidence="1">
    <location>
        <begin position="24"/>
        <end position="436"/>
    </location>
</feature>
<dbReference type="InterPro" id="IPR025345">
    <property type="entry name" value="DUF4249"/>
</dbReference>
<gene>
    <name evidence="2" type="ORF">HCU67_10990</name>
</gene>
<keyword evidence="1" id="KW-0732">Signal</keyword>
<reference evidence="2 3" key="1">
    <citation type="submission" date="2020-04" db="EMBL/GenBank/DDBJ databases">
        <authorList>
            <person name="Yoon J."/>
        </authorList>
    </citation>
    <scope>NUCLEOTIDE SEQUENCE [LARGE SCALE GENOMIC DNA]</scope>
    <source>
        <strain evidence="2 3">DJ-13</strain>
    </source>
</reference>
<feature type="signal peptide" evidence="1">
    <location>
        <begin position="1"/>
        <end position="23"/>
    </location>
</feature>
<dbReference type="EMBL" id="JAAWWL010000002">
    <property type="protein sequence ID" value="NKI32472.1"/>
    <property type="molecule type" value="Genomic_DNA"/>
</dbReference>
<evidence type="ECO:0000313" key="2">
    <source>
        <dbReference type="EMBL" id="NKI32472.1"/>
    </source>
</evidence>
<organism evidence="2 3">
    <name type="scientific">Croceivirga thetidis</name>
    <dbReference type="NCBI Taxonomy" id="2721623"/>
    <lineage>
        <taxon>Bacteria</taxon>
        <taxon>Pseudomonadati</taxon>
        <taxon>Bacteroidota</taxon>
        <taxon>Flavobacteriia</taxon>
        <taxon>Flavobacteriales</taxon>
        <taxon>Flavobacteriaceae</taxon>
        <taxon>Croceivirga</taxon>
    </lineage>
</organism>
<keyword evidence="3" id="KW-1185">Reference proteome</keyword>
<dbReference type="Proteomes" id="UP000718451">
    <property type="component" value="Unassembled WGS sequence"/>
</dbReference>
<dbReference type="PROSITE" id="PS51257">
    <property type="entry name" value="PROKAR_LIPOPROTEIN"/>
    <property type="match status" value="1"/>
</dbReference>
<name>A0ABX1GUP5_9FLAO</name>
<evidence type="ECO:0000256" key="1">
    <source>
        <dbReference type="SAM" id="SignalP"/>
    </source>
</evidence>
<comment type="caution">
    <text evidence="2">The sequence shown here is derived from an EMBL/GenBank/DDBJ whole genome shotgun (WGS) entry which is preliminary data.</text>
</comment>
<protein>
    <submittedName>
        <fullName evidence="2">DUF4249 domain-containing protein</fullName>
    </submittedName>
</protein>
<accession>A0ABX1GUP5</accession>